<dbReference type="PANTHER" id="PTHR32305:SF15">
    <property type="entry name" value="PROTEIN RHSA-RELATED"/>
    <property type="match status" value="1"/>
</dbReference>
<accession>A0A330L635</accession>
<dbReference type="AlphaFoldDB" id="A0A330L635"/>
<gene>
    <name evidence="2" type="ORF">NITLEN_30199</name>
</gene>
<evidence type="ECO:0000313" key="2">
    <source>
        <dbReference type="EMBL" id="SPP65285.1"/>
    </source>
</evidence>
<dbReference type="Proteomes" id="UP000248168">
    <property type="component" value="Unassembled WGS sequence"/>
</dbReference>
<dbReference type="InterPro" id="IPR022385">
    <property type="entry name" value="Rhs_assc_core"/>
</dbReference>
<name>A0A330L635_9BACT</name>
<evidence type="ECO:0000313" key="3">
    <source>
        <dbReference type="Proteomes" id="UP000248168"/>
    </source>
</evidence>
<dbReference type="InParanoid" id="A0A330L635"/>
<dbReference type="OrthoDB" id="5445630at2"/>
<feature type="region of interest" description="Disordered" evidence="1">
    <location>
        <begin position="191"/>
        <end position="226"/>
    </location>
</feature>
<keyword evidence="3" id="KW-1185">Reference proteome</keyword>
<dbReference type="RefSeq" id="WP_121989593.1">
    <property type="nucleotide sequence ID" value="NZ_OUNR01000016.1"/>
</dbReference>
<evidence type="ECO:0008006" key="4">
    <source>
        <dbReference type="Google" id="ProtNLM"/>
    </source>
</evidence>
<organism evidence="2 3">
    <name type="scientific">Nitrospira lenta</name>
    <dbReference type="NCBI Taxonomy" id="1436998"/>
    <lineage>
        <taxon>Bacteria</taxon>
        <taxon>Pseudomonadati</taxon>
        <taxon>Nitrospirota</taxon>
        <taxon>Nitrospiria</taxon>
        <taxon>Nitrospirales</taxon>
        <taxon>Nitrospiraceae</taxon>
        <taxon>Nitrospira</taxon>
    </lineage>
</organism>
<sequence length="226" mass="23980">MGTVPLSATFSYDALDRRLAKTINGATNSSYLSTLTIDEPLVRQTPSGNEFFHTDDLGSTVALSDDSGSVTTRYTYGPFGSTTVTGSSTNPFQFTGRENDGTGLNYYRARYYSPTRSWFLSEDPLGFDAGDPNLYDYVSNSPTNLVDPSGEAGRIPPFVKKCVVGLIKAIAKIAGTDLAKRKPDVDPDDLLDAAKGCVGAGNKSGNTGTSSATNRNNLNKSVGSQS</sequence>
<proteinExistence type="predicted"/>
<reference evidence="3" key="1">
    <citation type="submission" date="2018-04" db="EMBL/GenBank/DDBJ databases">
        <authorList>
            <person name="Lucker S."/>
            <person name="Sakoula D."/>
        </authorList>
    </citation>
    <scope>NUCLEOTIDE SEQUENCE [LARGE SCALE GENOMIC DNA]</scope>
</reference>
<dbReference type="NCBIfam" id="TIGR03696">
    <property type="entry name" value="Rhs_assc_core"/>
    <property type="match status" value="1"/>
</dbReference>
<protein>
    <recommendedName>
        <fullName evidence="4">RHS repeat-associated core domain-containing protein</fullName>
    </recommendedName>
</protein>
<dbReference type="PANTHER" id="PTHR32305">
    <property type="match status" value="1"/>
</dbReference>
<dbReference type="EMBL" id="OUNR01000016">
    <property type="protein sequence ID" value="SPP65285.1"/>
    <property type="molecule type" value="Genomic_DNA"/>
</dbReference>
<dbReference type="InterPro" id="IPR050708">
    <property type="entry name" value="T6SS_VgrG/RHS"/>
</dbReference>
<feature type="compositionally biased region" description="Polar residues" evidence="1">
    <location>
        <begin position="203"/>
        <end position="226"/>
    </location>
</feature>
<dbReference type="Gene3D" id="2.180.10.10">
    <property type="entry name" value="RHS repeat-associated core"/>
    <property type="match status" value="1"/>
</dbReference>
<evidence type="ECO:0000256" key="1">
    <source>
        <dbReference type="SAM" id="MobiDB-lite"/>
    </source>
</evidence>